<keyword evidence="1" id="KW-0472">Membrane</keyword>
<accession>A0AAD5QUH1</accession>
<comment type="caution">
    <text evidence="2">The sequence shown here is derived from an EMBL/GenBank/DDBJ whole genome shotgun (WGS) entry which is preliminary data.</text>
</comment>
<evidence type="ECO:0000256" key="1">
    <source>
        <dbReference type="SAM" id="Phobius"/>
    </source>
</evidence>
<organism evidence="2 3">
    <name type="scientific">Parelaphostrongylus tenuis</name>
    <name type="common">Meningeal worm</name>
    <dbReference type="NCBI Taxonomy" id="148309"/>
    <lineage>
        <taxon>Eukaryota</taxon>
        <taxon>Metazoa</taxon>
        <taxon>Ecdysozoa</taxon>
        <taxon>Nematoda</taxon>
        <taxon>Chromadorea</taxon>
        <taxon>Rhabditida</taxon>
        <taxon>Rhabditina</taxon>
        <taxon>Rhabditomorpha</taxon>
        <taxon>Strongyloidea</taxon>
        <taxon>Metastrongylidae</taxon>
        <taxon>Parelaphostrongylus</taxon>
    </lineage>
</organism>
<feature type="transmembrane region" description="Helical" evidence="1">
    <location>
        <begin position="123"/>
        <end position="145"/>
    </location>
</feature>
<keyword evidence="1" id="KW-1133">Transmembrane helix</keyword>
<dbReference type="EMBL" id="JAHQIW010003718">
    <property type="protein sequence ID" value="KAJ1359831.1"/>
    <property type="molecule type" value="Genomic_DNA"/>
</dbReference>
<dbReference type="AlphaFoldDB" id="A0AAD5QUH1"/>
<dbReference type="GO" id="GO:0043529">
    <property type="term" value="C:GET complex"/>
    <property type="evidence" value="ECO:0007669"/>
    <property type="project" value="TreeGrafter"/>
</dbReference>
<keyword evidence="3" id="KW-1185">Reference proteome</keyword>
<reference evidence="2" key="1">
    <citation type="submission" date="2021-06" db="EMBL/GenBank/DDBJ databases">
        <title>Parelaphostrongylus tenuis whole genome reference sequence.</title>
        <authorList>
            <person name="Garwood T.J."/>
            <person name="Larsen P.A."/>
            <person name="Fountain-Jones N.M."/>
            <person name="Garbe J.R."/>
            <person name="Macchietto M.G."/>
            <person name="Kania S.A."/>
            <person name="Gerhold R.W."/>
            <person name="Richards J.E."/>
            <person name="Wolf T.M."/>
        </authorList>
    </citation>
    <scope>NUCLEOTIDE SEQUENCE</scope>
    <source>
        <strain evidence="2">MNPRO001-30</strain>
        <tissue evidence="2">Meninges</tissue>
    </source>
</reference>
<protein>
    <submittedName>
        <fullName evidence="2">Uncharacterized protein</fullName>
    </submittedName>
</protein>
<dbReference type="GO" id="GO:0071816">
    <property type="term" value="P:tail-anchored membrane protein insertion into ER membrane"/>
    <property type="evidence" value="ECO:0007669"/>
    <property type="project" value="TreeGrafter"/>
</dbReference>
<evidence type="ECO:0000313" key="3">
    <source>
        <dbReference type="Proteomes" id="UP001196413"/>
    </source>
</evidence>
<dbReference type="PANTHER" id="PTHR42650:SF1">
    <property type="entry name" value="GUIDED ENTRY OF TAIL-ANCHORED PROTEINS FACTOR 1"/>
    <property type="match status" value="1"/>
</dbReference>
<proteinExistence type="predicted"/>
<feature type="transmembrane region" description="Helical" evidence="1">
    <location>
        <begin position="27"/>
        <end position="49"/>
    </location>
</feature>
<dbReference type="Proteomes" id="UP001196413">
    <property type="component" value="Unassembled WGS sequence"/>
</dbReference>
<gene>
    <name evidence="2" type="ORF">KIN20_018644</name>
</gene>
<dbReference type="GO" id="GO:0043495">
    <property type="term" value="F:protein-membrane adaptor activity"/>
    <property type="evidence" value="ECO:0007669"/>
    <property type="project" value="TreeGrafter"/>
</dbReference>
<keyword evidence="1" id="KW-0812">Transmembrane</keyword>
<sequence length="153" mass="17550">MTTACHFVVDILTRNAFRSRFLISRKWFSSLWSLLLFSFHHLITARLSNMVKSFLISRRVNPELLRLGNEIRRLKAQLATISPTSEFSAYFKTERVLKKAGEEYEAAVAEERREGPSEVKVEIIVKIALQAVGLVLLHCVSGIYVRFAFVHPI</sequence>
<evidence type="ECO:0000313" key="2">
    <source>
        <dbReference type="EMBL" id="KAJ1359831.1"/>
    </source>
</evidence>
<name>A0AAD5QUH1_PARTN</name>
<dbReference type="PANTHER" id="PTHR42650">
    <property type="entry name" value="TAIL-ANCHORED PROTEIN INSERTION RECEPTOR WRB"/>
    <property type="match status" value="1"/>
</dbReference>